<reference evidence="3" key="1">
    <citation type="journal article" date="2019" name="Int. J. Syst. Evol. Microbiol.">
        <title>The Global Catalogue of Microorganisms (GCM) 10K type strain sequencing project: providing services to taxonomists for standard genome sequencing and annotation.</title>
        <authorList>
            <consortium name="The Broad Institute Genomics Platform"/>
            <consortium name="The Broad Institute Genome Sequencing Center for Infectious Disease"/>
            <person name="Wu L."/>
            <person name="Ma J."/>
        </authorList>
    </citation>
    <scope>NUCLEOTIDE SEQUENCE [LARGE SCALE GENOMIC DNA]</scope>
    <source>
        <strain evidence="3">JCM 16925</strain>
    </source>
</reference>
<keyword evidence="3" id="KW-1185">Reference proteome</keyword>
<protein>
    <recommendedName>
        <fullName evidence="4">WXG100 family type VII secretion target</fullName>
    </recommendedName>
</protein>
<dbReference type="Proteomes" id="UP001499984">
    <property type="component" value="Unassembled WGS sequence"/>
</dbReference>
<evidence type="ECO:0000313" key="3">
    <source>
        <dbReference type="Proteomes" id="UP001499984"/>
    </source>
</evidence>
<gene>
    <name evidence="2" type="ORF">GCM10022233_05640</name>
</gene>
<feature type="region of interest" description="Disordered" evidence="1">
    <location>
        <begin position="145"/>
        <end position="195"/>
    </location>
</feature>
<evidence type="ECO:0000313" key="2">
    <source>
        <dbReference type="EMBL" id="GAA4039954.1"/>
    </source>
</evidence>
<accession>A0ABP7UC45</accession>
<proteinExistence type="predicted"/>
<evidence type="ECO:0000256" key="1">
    <source>
        <dbReference type="SAM" id="MobiDB-lite"/>
    </source>
</evidence>
<evidence type="ECO:0008006" key="4">
    <source>
        <dbReference type="Google" id="ProtNLM"/>
    </source>
</evidence>
<sequence length="195" mass="21355">MSGYTFDPESAKEVERGLTAAINELEETGYFSITAQQGHGFQFLQMSGMEMGSGELGDAFGQFCGRWALAIHSKMQDANDIARKLSLSAGLYHEQEEYVVGSLKEAAVTAGSYNPQQGIAEGDKAADKSWGEVWDTVRPRVPEVDTAQPDWGAMGDQWKQVGEDFSTSPWQDVAGPAGQDRSDWQWDGPPPENEQ</sequence>
<dbReference type="RefSeq" id="WP_345008459.1">
    <property type="nucleotide sequence ID" value="NZ_BAAAZY010000003.1"/>
</dbReference>
<name>A0ABP7UC45_9ACTN</name>
<comment type="caution">
    <text evidence="2">The sequence shown here is derived from an EMBL/GenBank/DDBJ whole genome shotgun (WGS) entry which is preliminary data.</text>
</comment>
<dbReference type="EMBL" id="BAAAZY010000003">
    <property type="protein sequence ID" value="GAA4039954.1"/>
    <property type="molecule type" value="Genomic_DNA"/>
</dbReference>
<organism evidence="2 3">
    <name type="scientific">Streptomyces shaanxiensis</name>
    <dbReference type="NCBI Taxonomy" id="653357"/>
    <lineage>
        <taxon>Bacteria</taxon>
        <taxon>Bacillati</taxon>
        <taxon>Actinomycetota</taxon>
        <taxon>Actinomycetes</taxon>
        <taxon>Kitasatosporales</taxon>
        <taxon>Streptomycetaceae</taxon>
        <taxon>Streptomyces</taxon>
    </lineage>
</organism>